<gene>
    <name evidence="6" type="ORF">FCG67_09525</name>
</gene>
<comment type="caution">
    <text evidence="6">The sequence shown here is derived from an EMBL/GenBank/DDBJ whole genome shotgun (WGS) entry which is preliminary data.</text>
</comment>
<dbReference type="EMBL" id="SUMD01000004">
    <property type="protein sequence ID" value="TJZ78647.1"/>
    <property type="molecule type" value="Genomic_DNA"/>
</dbReference>
<dbReference type="Gene3D" id="3.40.50.150">
    <property type="entry name" value="Vaccinia Virus protein VP39"/>
    <property type="match status" value="1"/>
</dbReference>
<keyword evidence="4" id="KW-0949">S-adenosyl-L-methionine</keyword>
<dbReference type="InterPro" id="IPR029063">
    <property type="entry name" value="SAM-dependent_MTases_sf"/>
</dbReference>
<dbReference type="Pfam" id="PF05175">
    <property type="entry name" value="MTS"/>
    <property type="match status" value="1"/>
</dbReference>
<comment type="similarity">
    <text evidence="1">Belongs to the eukaryotic/archaeal PrmC-related family.</text>
</comment>
<evidence type="ECO:0000313" key="6">
    <source>
        <dbReference type="EMBL" id="TJZ78647.1"/>
    </source>
</evidence>
<evidence type="ECO:0000256" key="1">
    <source>
        <dbReference type="ARBA" id="ARBA00006149"/>
    </source>
</evidence>
<dbReference type="InterPro" id="IPR007848">
    <property type="entry name" value="Small_mtfrase_dom"/>
</dbReference>
<dbReference type="NCBIfam" id="TIGR00537">
    <property type="entry name" value="hemK_rel_arch"/>
    <property type="match status" value="1"/>
</dbReference>
<sequence length="217" mass="23632">MRAFRLPGVYPPQRDTWLLAEVLSQEVLTPTTRVLDICAGTGAVGLTACRAGAVQVTAVDVSRRALINAWINARIHRWPLRLRRGDLIEPVRNELFDVIVANPPYVPAGSDRLPTGGAARGWDAGRDGRAVLDRLCVQGPEVLADGGRLFIVQSALSGVEKTIAMLEEQGLRAEVVRRTELPFGPVLSGRRAMLVARGVIRPDQCIEELAVIKASRM</sequence>
<dbReference type="CDD" id="cd02440">
    <property type="entry name" value="AdoMet_MTases"/>
    <property type="match status" value="1"/>
</dbReference>
<dbReference type="InterPro" id="IPR002052">
    <property type="entry name" value="DNA_methylase_N6_adenine_CS"/>
</dbReference>
<dbReference type="SUPFAM" id="SSF53335">
    <property type="entry name" value="S-adenosyl-L-methionine-dependent methyltransferases"/>
    <property type="match status" value="1"/>
</dbReference>
<dbReference type="Proteomes" id="UP000305109">
    <property type="component" value="Unassembled WGS sequence"/>
</dbReference>
<evidence type="ECO:0000256" key="3">
    <source>
        <dbReference type="ARBA" id="ARBA00022679"/>
    </source>
</evidence>
<evidence type="ECO:0000259" key="5">
    <source>
        <dbReference type="Pfam" id="PF05175"/>
    </source>
</evidence>
<evidence type="ECO:0000313" key="7">
    <source>
        <dbReference type="Proteomes" id="UP000305109"/>
    </source>
</evidence>
<evidence type="ECO:0000256" key="2">
    <source>
        <dbReference type="ARBA" id="ARBA00022603"/>
    </source>
</evidence>
<organism evidence="6 7">
    <name type="scientific">Rhodococcus oryzae</name>
    <dbReference type="NCBI Taxonomy" id="2571143"/>
    <lineage>
        <taxon>Bacteria</taxon>
        <taxon>Bacillati</taxon>
        <taxon>Actinomycetota</taxon>
        <taxon>Actinomycetes</taxon>
        <taxon>Mycobacteriales</taxon>
        <taxon>Nocardiaceae</taxon>
        <taxon>Rhodococcus</taxon>
    </lineage>
</organism>
<dbReference type="InterPro" id="IPR004557">
    <property type="entry name" value="PrmC-related"/>
</dbReference>
<dbReference type="InterPro" id="IPR052190">
    <property type="entry name" value="Euk-Arch_PrmC-MTase"/>
</dbReference>
<evidence type="ECO:0000256" key="4">
    <source>
        <dbReference type="ARBA" id="ARBA00022691"/>
    </source>
</evidence>
<proteinExistence type="inferred from homology"/>
<keyword evidence="7" id="KW-1185">Reference proteome</keyword>
<dbReference type="PANTHER" id="PTHR45875:SF1">
    <property type="entry name" value="METHYLTRANSFERASE N6AMT1"/>
    <property type="match status" value="1"/>
</dbReference>
<feature type="domain" description="Methyltransferase small" evidence="5">
    <location>
        <begin position="16"/>
        <end position="106"/>
    </location>
</feature>
<dbReference type="PANTHER" id="PTHR45875">
    <property type="entry name" value="METHYLTRANSFERASE N6AMT1"/>
    <property type="match status" value="1"/>
</dbReference>
<dbReference type="GO" id="GO:0032259">
    <property type="term" value="P:methylation"/>
    <property type="evidence" value="ECO:0007669"/>
    <property type="project" value="UniProtKB-KW"/>
</dbReference>
<dbReference type="GO" id="GO:0008168">
    <property type="term" value="F:methyltransferase activity"/>
    <property type="evidence" value="ECO:0007669"/>
    <property type="project" value="UniProtKB-KW"/>
</dbReference>
<reference evidence="6 7" key="1">
    <citation type="submission" date="2019-04" db="EMBL/GenBank/DDBJ databases">
        <title>Rhodococcus oryzae sp. nov., a novel actinomycete isolated from rhizosphere soil of rice (Oryza sativa L.).</title>
        <authorList>
            <person name="Li C."/>
        </authorList>
    </citation>
    <scope>NUCLEOTIDE SEQUENCE [LARGE SCALE GENOMIC DNA]</scope>
    <source>
        <strain evidence="6 7">NEAU-CX67</strain>
    </source>
</reference>
<keyword evidence="3" id="KW-0808">Transferase</keyword>
<dbReference type="PROSITE" id="PS00092">
    <property type="entry name" value="N6_MTASE"/>
    <property type="match status" value="1"/>
</dbReference>
<name>A0ABY2RLM5_9NOCA</name>
<accession>A0ABY2RLM5</accession>
<keyword evidence="2 6" id="KW-0489">Methyltransferase</keyword>
<protein>
    <submittedName>
        <fullName evidence="6">Methyltransferase domain-containing protein</fullName>
    </submittedName>
</protein>